<evidence type="ECO:0000259" key="1">
    <source>
        <dbReference type="PROSITE" id="PS51186"/>
    </source>
</evidence>
<protein>
    <submittedName>
        <fullName evidence="2">GNAT family N-acetyltransferase</fullName>
    </submittedName>
</protein>
<dbReference type="PANTHER" id="PTHR43792:SF1">
    <property type="entry name" value="N-ACETYLTRANSFERASE DOMAIN-CONTAINING PROTEIN"/>
    <property type="match status" value="1"/>
</dbReference>
<accession>A0A7K3LLS3</accession>
<proteinExistence type="predicted"/>
<gene>
    <name evidence="2" type="ORF">GYA93_05315</name>
</gene>
<dbReference type="GO" id="GO:0016747">
    <property type="term" value="F:acyltransferase activity, transferring groups other than amino-acyl groups"/>
    <property type="evidence" value="ECO:0007669"/>
    <property type="project" value="InterPro"/>
</dbReference>
<dbReference type="Proteomes" id="UP000466307">
    <property type="component" value="Unassembled WGS sequence"/>
</dbReference>
<evidence type="ECO:0000313" key="2">
    <source>
        <dbReference type="EMBL" id="NDK89001.1"/>
    </source>
</evidence>
<sequence>MIVQTSRMVLRPVQRDDVADLVRLDADPHVMRHVSGGLPTPRATIEDWVVPRAQAELQIGRGGIWVTIDRRYGEFFGWVSLRAPRHSRRPELELSYRLRREYWGRGLATEAARAVVDLAFTDLGAARVFASASSTNTSSRRVIEKLGMRVSGIHVSDEHAIDGIGEVEYDLLREHWEIRALRRRSAEAPSTDLTA</sequence>
<keyword evidence="2" id="KW-0808">Transferase</keyword>
<keyword evidence="3" id="KW-1185">Reference proteome</keyword>
<dbReference type="InterPro" id="IPR000182">
    <property type="entry name" value="GNAT_dom"/>
</dbReference>
<dbReference type="Pfam" id="PF13302">
    <property type="entry name" value="Acetyltransf_3"/>
    <property type="match status" value="1"/>
</dbReference>
<organism evidence="2 3">
    <name type="scientific">Gordonia desulfuricans</name>
    <dbReference type="NCBI Taxonomy" id="89051"/>
    <lineage>
        <taxon>Bacteria</taxon>
        <taxon>Bacillati</taxon>
        <taxon>Actinomycetota</taxon>
        <taxon>Actinomycetes</taxon>
        <taxon>Mycobacteriales</taxon>
        <taxon>Gordoniaceae</taxon>
        <taxon>Gordonia</taxon>
    </lineage>
</organism>
<dbReference type="PROSITE" id="PS51186">
    <property type="entry name" value="GNAT"/>
    <property type="match status" value="1"/>
</dbReference>
<name>A0A7K3LLS3_9ACTN</name>
<dbReference type="PANTHER" id="PTHR43792">
    <property type="entry name" value="GNAT FAMILY, PUTATIVE (AFU_ORTHOLOGUE AFUA_3G00765)-RELATED-RELATED"/>
    <property type="match status" value="1"/>
</dbReference>
<dbReference type="AlphaFoldDB" id="A0A7K3LLS3"/>
<dbReference type="EMBL" id="JAADZU010000011">
    <property type="protein sequence ID" value="NDK89001.1"/>
    <property type="molecule type" value="Genomic_DNA"/>
</dbReference>
<comment type="caution">
    <text evidence="2">The sequence shown here is derived from an EMBL/GenBank/DDBJ whole genome shotgun (WGS) entry which is preliminary data.</text>
</comment>
<feature type="domain" description="N-acetyltransferase" evidence="1">
    <location>
        <begin position="8"/>
        <end position="174"/>
    </location>
</feature>
<reference evidence="2 3" key="1">
    <citation type="submission" date="2020-01" db="EMBL/GenBank/DDBJ databases">
        <title>Investigation of new actinobacteria for the biodesulphurisation of diesel fuel.</title>
        <authorList>
            <person name="Athi Narayanan S.M."/>
        </authorList>
    </citation>
    <scope>NUCLEOTIDE SEQUENCE [LARGE SCALE GENOMIC DNA]</scope>
    <source>
        <strain evidence="2 3">213E</strain>
    </source>
</reference>
<dbReference type="SUPFAM" id="SSF55729">
    <property type="entry name" value="Acyl-CoA N-acyltransferases (Nat)"/>
    <property type="match status" value="1"/>
</dbReference>
<dbReference type="InterPro" id="IPR016181">
    <property type="entry name" value="Acyl_CoA_acyltransferase"/>
</dbReference>
<dbReference type="InterPro" id="IPR051531">
    <property type="entry name" value="N-acetyltransferase"/>
</dbReference>
<evidence type="ECO:0000313" key="3">
    <source>
        <dbReference type="Proteomes" id="UP000466307"/>
    </source>
</evidence>
<dbReference type="Gene3D" id="3.40.630.30">
    <property type="match status" value="1"/>
</dbReference>